<dbReference type="RefSeq" id="WP_109591801.1">
    <property type="nucleotide sequence ID" value="NZ_CAJGZY010000012.1"/>
</dbReference>
<dbReference type="AlphaFoldDB" id="A0A2V1ZVF5"/>
<keyword evidence="2 5" id="KW-0489">Methyltransferase</keyword>
<evidence type="ECO:0000256" key="2">
    <source>
        <dbReference type="ARBA" id="ARBA00022603"/>
    </source>
</evidence>
<reference evidence="5 6" key="1">
    <citation type="submission" date="2018-05" db="EMBL/GenBank/DDBJ databases">
        <title>Genomic Encyclopedia of Type Strains, Phase IV (KMG-IV): sequencing the most valuable type-strain genomes for metagenomic binning, comparative biology and taxonomic classification.</title>
        <authorList>
            <person name="Goeker M."/>
        </authorList>
    </citation>
    <scope>NUCLEOTIDE SEQUENCE [LARGE SCALE GENOMIC DNA]</scope>
    <source>
        <strain evidence="5 6">DSM 7229</strain>
    </source>
</reference>
<keyword evidence="3 5" id="KW-0808">Transferase</keyword>
<dbReference type="InterPro" id="IPR008854">
    <property type="entry name" value="TPMT"/>
</dbReference>
<protein>
    <submittedName>
        <fullName evidence="5">Thiopurine S-methyltransferase</fullName>
    </submittedName>
</protein>
<organism evidence="5 6">
    <name type="scientific">Psychrobacter immobilis</name>
    <dbReference type="NCBI Taxonomy" id="498"/>
    <lineage>
        <taxon>Bacteria</taxon>
        <taxon>Pseudomonadati</taxon>
        <taxon>Pseudomonadota</taxon>
        <taxon>Gammaproteobacteria</taxon>
        <taxon>Moraxellales</taxon>
        <taxon>Moraxellaceae</taxon>
        <taxon>Psychrobacter</taxon>
    </lineage>
</organism>
<evidence type="ECO:0000256" key="4">
    <source>
        <dbReference type="ARBA" id="ARBA00022691"/>
    </source>
</evidence>
<sequence length="201" mass="23205">MENVNQAEFWQQRYEQDSIGWDMGQVSPPLKAYIDQLPESAKEQAILVPGAGNAYEVGYLHEQGFSNVTLVDFAPAPIAAFAERYPDFPVEHLICADFFELSPEQYQFDWVLEQTFFCAINPSRRDEYMQQMAALLKPNGKLIGLLFDKDFGREEPPFGGTKAEYQRRFEQRFDIEIMEPSYNSHPARQGSELFIKMRVKA</sequence>
<dbReference type="Gene3D" id="3.40.50.150">
    <property type="entry name" value="Vaccinia Virus protein VP39"/>
    <property type="match status" value="1"/>
</dbReference>
<dbReference type="PROSITE" id="PS51585">
    <property type="entry name" value="SAM_MT_TPMT"/>
    <property type="match status" value="1"/>
</dbReference>
<keyword evidence="1" id="KW-0597">Phosphoprotein</keyword>
<name>A0A2V1ZVF5_PSYIM</name>
<dbReference type="EMBL" id="QGGM01000011">
    <property type="protein sequence ID" value="PWK09548.1"/>
    <property type="molecule type" value="Genomic_DNA"/>
</dbReference>
<evidence type="ECO:0000313" key="6">
    <source>
        <dbReference type="Proteomes" id="UP000245655"/>
    </source>
</evidence>
<dbReference type="Proteomes" id="UP000245655">
    <property type="component" value="Unassembled WGS sequence"/>
</dbReference>
<evidence type="ECO:0000256" key="1">
    <source>
        <dbReference type="ARBA" id="ARBA00022553"/>
    </source>
</evidence>
<evidence type="ECO:0000313" key="5">
    <source>
        <dbReference type="EMBL" id="PWK09548.1"/>
    </source>
</evidence>
<keyword evidence="4" id="KW-0949">S-adenosyl-L-methionine</keyword>
<keyword evidence="6" id="KW-1185">Reference proteome</keyword>
<evidence type="ECO:0000256" key="3">
    <source>
        <dbReference type="ARBA" id="ARBA00022679"/>
    </source>
</evidence>
<dbReference type="GO" id="GO:0008757">
    <property type="term" value="F:S-adenosylmethionine-dependent methyltransferase activity"/>
    <property type="evidence" value="ECO:0007669"/>
    <property type="project" value="InterPro"/>
</dbReference>
<dbReference type="SUPFAM" id="SSF53335">
    <property type="entry name" value="S-adenosyl-L-methionine-dependent methyltransferases"/>
    <property type="match status" value="1"/>
</dbReference>
<dbReference type="GeneID" id="60255707"/>
<dbReference type="PANTHER" id="PTHR32183">
    <property type="match status" value="1"/>
</dbReference>
<dbReference type="InterPro" id="IPR029063">
    <property type="entry name" value="SAM-dependent_MTases_sf"/>
</dbReference>
<gene>
    <name evidence="5" type="ORF">C8D84_11184</name>
</gene>
<dbReference type="GO" id="GO:0032259">
    <property type="term" value="P:methylation"/>
    <property type="evidence" value="ECO:0007669"/>
    <property type="project" value="UniProtKB-KW"/>
</dbReference>
<proteinExistence type="predicted"/>
<dbReference type="Pfam" id="PF05724">
    <property type="entry name" value="TPMT"/>
    <property type="match status" value="1"/>
</dbReference>
<comment type="caution">
    <text evidence="5">The sequence shown here is derived from an EMBL/GenBank/DDBJ whole genome shotgun (WGS) entry which is preliminary data.</text>
</comment>
<accession>A0A2V1ZVF5</accession>
<dbReference type="PANTHER" id="PTHR32183:SF6">
    <property type="entry name" value="CYSTEINE SULFINATE DESULFINASE_CYSTEINE DESULFURASE AND RELATED ENZYMES"/>
    <property type="match status" value="1"/>
</dbReference>